<dbReference type="AlphaFoldDB" id="A0A835B526"/>
<comment type="caution">
    <text evidence="14">The sequence shown here is derived from an EMBL/GenBank/DDBJ whole genome shotgun (WGS) entry which is preliminary data.</text>
</comment>
<feature type="binding site" description="axial binding residue" evidence="12">
    <location>
        <position position="248"/>
    </location>
    <ligand>
        <name>heme</name>
        <dbReference type="ChEBI" id="CHEBI:30413"/>
    </ligand>
    <ligandPart>
        <name>Fe</name>
        <dbReference type="ChEBI" id="CHEBI:18248"/>
    </ligandPart>
</feature>
<dbReference type="InterPro" id="IPR052306">
    <property type="entry name" value="CYP450_71D"/>
</dbReference>
<dbReference type="OrthoDB" id="755778at2759"/>
<proteinExistence type="inferred from homology"/>
<evidence type="ECO:0000256" key="11">
    <source>
        <dbReference type="ARBA" id="ARBA00023136"/>
    </source>
</evidence>
<evidence type="ECO:0000313" key="15">
    <source>
        <dbReference type="Proteomes" id="UP000636709"/>
    </source>
</evidence>
<keyword evidence="10 13" id="KW-0503">Monooxygenase</keyword>
<evidence type="ECO:0000256" key="8">
    <source>
        <dbReference type="ARBA" id="ARBA00023002"/>
    </source>
</evidence>
<gene>
    <name evidence="14" type="ORF">HU200_044019</name>
</gene>
<evidence type="ECO:0000256" key="9">
    <source>
        <dbReference type="ARBA" id="ARBA00023004"/>
    </source>
</evidence>
<evidence type="ECO:0000256" key="10">
    <source>
        <dbReference type="ARBA" id="ARBA00023033"/>
    </source>
</evidence>
<dbReference type="Proteomes" id="UP000636709">
    <property type="component" value="Unassembled WGS sequence"/>
</dbReference>
<dbReference type="GO" id="GO:0005506">
    <property type="term" value="F:iron ion binding"/>
    <property type="evidence" value="ECO:0007669"/>
    <property type="project" value="InterPro"/>
</dbReference>
<keyword evidence="4 12" id="KW-0349">Heme</keyword>
<name>A0A835B526_9POAL</name>
<reference evidence="14" key="1">
    <citation type="submission" date="2020-07" db="EMBL/GenBank/DDBJ databases">
        <title>Genome sequence and genetic diversity analysis of an under-domesticated orphan crop, white fonio (Digitaria exilis).</title>
        <authorList>
            <person name="Bennetzen J.L."/>
            <person name="Chen S."/>
            <person name="Ma X."/>
            <person name="Wang X."/>
            <person name="Yssel A.E.J."/>
            <person name="Chaluvadi S.R."/>
            <person name="Johnson M."/>
            <person name="Gangashetty P."/>
            <person name="Hamidou F."/>
            <person name="Sanogo M.D."/>
            <person name="Zwaenepoel A."/>
            <person name="Wallace J."/>
            <person name="Van De Peer Y."/>
            <person name="Van Deynze A."/>
        </authorList>
    </citation>
    <scope>NUCLEOTIDE SEQUENCE</scope>
    <source>
        <tissue evidence="14">Leaves</tissue>
    </source>
</reference>
<keyword evidence="9 12" id="KW-0408">Iron</keyword>
<organism evidence="14 15">
    <name type="scientific">Digitaria exilis</name>
    <dbReference type="NCBI Taxonomy" id="1010633"/>
    <lineage>
        <taxon>Eukaryota</taxon>
        <taxon>Viridiplantae</taxon>
        <taxon>Streptophyta</taxon>
        <taxon>Embryophyta</taxon>
        <taxon>Tracheophyta</taxon>
        <taxon>Spermatophyta</taxon>
        <taxon>Magnoliopsida</taxon>
        <taxon>Liliopsida</taxon>
        <taxon>Poales</taxon>
        <taxon>Poaceae</taxon>
        <taxon>PACMAD clade</taxon>
        <taxon>Panicoideae</taxon>
        <taxon>Panicodae</taxon>
        <taxon>Paniceae</taxon>
        <taxon>Anthephorinae</taxon>
        <taxon>Digitaria</taxon>
    </lineage>
</organism>
<dbReference type="SUPFAM" id="SSF48264">
    <property type="entry name" value="Cytochrome P450"/>
    <property type="match status" value="1"/>
</dbReference>
<evidence type="ECO:0000256" key="3">
    <source>
        <dbReference type="ARBA" id="ARBA00010617"/>
    </source>
</evidence>
<evidence type="ECO:0000256" key="5">
    <source>
        <dbReference type="ARBA" id="ARBA00022692"/>
    </source>
</evidence>
<evidence type="ECO:0000256" key="2">
    <source>
        <dbReference type="ARBA" id="ARBA00004167"/>
    </source>
</evidence>
<keyword evidence="11" id="KW-0472">Membrane</keyword>
<dbReference type="InterPro" id="IPR036396">
    <property type="entry name" value="Cyt_P450_sf"/>
</dbReference>
<dbReference type="InterPro" id="IPR017972">
    <property type="entry name" value="Cyt_P450_CS"/>
</dbReference>
<dbReference type="FunFam" id="1.10.630.10:FF:000126">
    <property type="entry name" value="Predicted protein"/>
    <property type="match status" value="1"/>
</dbReference>
<evidence type="ECO:0000256" key="1">
    <source>
        <dbReference type="ARBA" id="ARBA00001971"/>
    </source>
</evidence>
<keyword evidence="6 12" id="KW-0479">Metal-binding</keyword>
<comment type="similarity">
    <text evidence="3 13">Belongs to the cytochrome P450 family.</text>
</comment>
<dbReference type="Gene3D" id="1.10.630.10">
    <property type="entry name" value="Cytochrome P450"/>
    <property type="match status" value="1"/>
</dbReference>
<dbReference type="GO" id="GO:0004497">
    <property type="term" value="F:monooxygenase activity"/>
    <property type="evidence" value="ECO:0007669"/>
    <property type="project" value="UniProtKB-KW"/>
</dbReference>
<evidence type="ECO:0000256" key="7">
    <source>
        <dbReference type="ARBA" id="ARBA00022989"/>
    </source>
</evidence>
<dbReference type="InterPro" id="IPR001128">
    <property type="entry name" value="Cyt_P450"/>
</dbReference>
<keyword evidence="8 13" id="KW-0560">Oxidoreductase</keyword>
<keyword evidence="5" id="KW-0812">Transmembrane</keyword>
<evidence type="ECO:0000313" key="14">
    <source>
        <dbReference type="EMBL" id="KAF8685316.1"/>
    </source>
</evidence>
<dbReference type="PANTHER" id="PTHR47953:SF19">
    <property type="entry name" value="OS06G0641600 PROTEIN"/>
    <property type="match status" value="1"/>
</dbReference>
<dbReference type="GO" id="GO:0020037">
    <property type="term" value="F:heme binding"/>
    <property type="evidence" value="ECO:0007669"/>
    <property type="project" value="InterPro"/>
</dbReference>
<dbReference type="PRINTS" id="PR00385">
    <property type="entry name" value="P450"/>
</dbReference>
<dbReference type="PROSITE" id="PS00086">
    <property type="entry name" value="CYTOCHROME_P450"/>
    <property type="match status" value="1"/>
</dbReference>
<comment type="cofactor">
    <cofactor evidence="1 12">
        <name>heme</name>
        <dbReference type="ChEBI" id="CHEBI:30413"/>
    </cofactor>
</comment>
<keyword evidence="15" id="KW-1185">Reference proteome</keyword>
<keyword evidence="7" id="KW-1133">Transmembrane helix</keyword>
<accession>A0A835B526</accession>
<sequence>MRIGELVINSIVRAMVGDMFKGKEEFLDMLKEGLNNAGSVFSHGDLFPSSWFINFVSGVNSELMEWAIKQHEKQKRVDVLLRIQKDSGNEDVPLSMGTIKAHIIDLFVGGTGTTATTLQWAMSELEKNPDAMTKAQDELRHDLNGKPTVTEDDLLQMKYLKPIVKETLRLHPPGPLLLPKESRASCKILGYDVPKGTTVLMNAWAIGRDPKFWEDAEVFEPERFEGNTIDFRGSDFEYIPFGAGRRVCPGMTFAQRNIELALAALLYHFNWKLPYMAKPSELDMEEEMGLTIRRKNDLILQATICVPLQSEK</sequence>
<dbReference type="PRINTS" id="PR00463">
    <property type="entry name" value="EP450I"/>
</dbReference>
<dbReference type="Pfam" id="PF00067">
    <property type="entry name" value="p450"/>
    <property type="match status" value="1"/>
</dbReference>
<evidence type="ECO:0000256" key="12">
    <source>
        <dbReference type="PIRSR" id="PIRSR602401-1"/>
    </source>
</evidence>
<evidence type="ECO:0000256" key="6">
    <source>
        <dbReference type="ARBA" id="ARBA00022723"/>
    </source>
</evidence>
<evidence type="ECO:0000256" key="13">
    <source>
        <dbReference type="RuleBase" id="RU000461"/>
    </source>
</evidence>
<dbReference type="EMBL" id="JACEFO010002087">
    <property type="protein sequence ID" value="KAF8685316.1"/>
    <property type="molecule type" value="Genomic_DNA"/>
</dbReference>
<dbReference type="InterPro" id="IPR002401">
    <property type="entry name" value="Cyt_P450_E_grp-I"/>
</dbReference>
<evidence type="ECO:0008006" key="16">
    <source>
        <dbReference type="Google" id="ProtNLM"/>
    </source>
</evidence>
<dbReference type="GO" id="GO:0016705">
    <property type="term" value="F:oxidoreductase activity, acting on paired donors, with incorporation or reduction of molecular oxygen"/>
    <property type="evidence" value="ECO:0007669"/>
    <property type="project" value="InterPro"/>
</dbReference>
<dbReference type="PANTHER" id="PTHR47953">
    <property type="entry name" value="OS08G0105600 PROTEIN"/>
    <property type="match status" value="1"/>
</dbReference>
<comment type="subcellular location">
    <subcellularLocation>
        <location evidence="2">Membrane</location>
        <topology evidence="2">Single-pass membrane protein</topology>
    </subcellularLocation>
</comment>
<dbReference type="GO" id="GO:0016020">
    <property type="term" value="C:membrane"/>
    <property type="evidence" value="ECO:0007669"/>
    <property type="project" value="UniProtKB-SubCell"/>
</dbReference>
<evidence type="ECO:0000256" key="4">
    <source>
        <dbReference type="ARBA" id="ARBA00022617"/>
    </source>
</evidence>
<protein>
    <recommendedName>
        <fullName evidence="16">Cytochrome P450</fullName>
    </recommendedName>
</protein>